<dbReference type="InterPro" id="IPR036282">
    <property type="entry name" value="Glutathione-S-Trfase_C_sf"/>
</dbReference>
<dbReference type="InterPro" id="IPR040079">
    <property type="entry name" value="Glutathione_S-Trfase"/>
</dbReference>
<dbReference type="Pfam" id="PF00043">
    <property type="entry name" value="GST_C"/>
    <property type="match status" value="1"/>
</dbReference>
<dbReference type="InterPro" id="IPR004046">
    <property type="entry name" value="GST_C"/>
</dbReference>
<dbReference type="SUPFAM" id="SSF52833">
    <property type="entry name" value="Thioredoxin-like"/>
    <property type="match status" value="1"/>
</dbReference>
<proteinExistence type="predicted"/>
<dbReference type="CDD" id="cd00299">
    <property type="entry name" value="GST_C_family"/>
    <property type="match status" value="1"/>
</dbReference>
<dbReference type="Proteomes" id="UP000885806">
    <property type="component" value="Unassembled WGS sequence"/>
</dbReference>
<dbReference type="InterPro" id="IPR004045">
    <property type="entry name" value="Glutathione_S-Trfase_N"/>
</dbReference>
<sequence length="214" mass="24311">SRQVRLALGERKLRCKLVDMPPWAPDHDFLHICVEGVPPCLIEDVSGGQLVLSSARAICEYLADEAPARAPLMPQNAPDRAEARRLCEWFDVRFAGDVGAYILSERVEKLLRAAGAPDPAELRTGREHLKFHLEYLSWLLESRDWLAGRRMSLADLAGGAHISCLDYLGEIRWEKWPGLKDWYQKLKSRPSFRPLLKDSVAGLRPPRHYGDLDF</sequence>
<dbReference type="PANTHER" id="PTHR44051">
    <property type="entry name" value="GLUTATHIONE S-TRANSFERASE-RELATED"/>
    <property type="match status" value="1"/>
</dbReference>
<dbReference type="SFLD" id="SFLDS00019">
    <property type="entry name" value="Glutathione_Transferase_(cytos"/>
    <property type="match status" value="1"/>
</dbReference>
<dbReference type="SUPFAM" id="SSF47616">
    <property type="entry name" value="GST C-terminal domain-like"/>
    <property type="match status" value="1"/>
</dbReference>
<reference evidence="2" key="1">
    <citation type="journal article" date="2020" name="mSystems">
        <title>Genome- and Community-Level Interaction Insights into Carbon Utilization and Element Cycling Functions of Hydrothermarchaeota in Hydrothermal Sediment.</title>
        <authorList>
            <person name="Zhou Z."/>
            <person name="Liu Y."/>
            <person name="Xu W."/>
            <person name="Pan J."/>
            <person name="Luo Z.H."/>
            <person name="Li M."/>
        </authorList>
    </citation>
    <scope>NUCLEOTIDE SEQUENCE [LARGE SCALE GENOMIC DNA]</scope>
    <source>
        <strain evidence="2">HyVt-538</strain>
    </source>
</reference>
<dbReference type="Gene3D" id="1.20.1050.10">
    <property type="match status" value="1"/>
</dbReference>
<dbReference type="PROSITE" id="PS50405">
    <property type="entry name" value="GST_CTER"/>
    <property type="match status" value="1"/>
</dbReference>
<dbReference type="InterPro" id="IPR010987">
    <property type="entry name" value="Glutathione-S-Trfase_C-like"/>
</dbReference>
<gene>
    <name evidence="2" type="ORF">ENK01_04105</name>
</gene>
<accession>A0A7V5NXI6</accession>
<name>A0A7V5NXI6_9PROT</name>
<dbReference type="AlphaFoldDB" id="A0A7V5NXI6"/>
<evidence type="ECO:0000313" key="2">
    <source>
        <dbReference type="EMBL" id="HHI89117.1"/>
    </source>
</evidence>
<organism evidence="2">
    <name type="scientific">Hellea balneolensis</name>
    <dbReference type="NCBI Taxonomy" id="287478"/>
    <lineage>
        <taxon>Bacteria</taxon>
        <taxon>Pseudomonadati</taxon>
        <taxon>Pseudomonadota</taxon>
        <taxon>Alphaproteobacteria</taxon>
        <taxon>Maricaulales</taxon>
        <taxon>Robiginitomaculaceae</taxon>
        <taxon>Hellea</taxon>
    </lineage>
</organism>
<evidence type="ECO:0000259" key="1">
    <source>
        <dbReference type="PROSITE" id="PS50405"/>
    </source>
</evidence>
<dbReference type="Gene3D" id="3.40.30.10">
    <property type="entry name" value="Glutaredoxin"/>
    <property type="match status" value="1"/>
</dbReference>
<dbReference type="PANTHER" id="PTHR44051:SF8">
    <property type="entry name" value="GLUTATHIONE S-TRANSFERASE GSTA"/>
    <property type="match status" value="1"/>
</dbReference>
<dbReference type="CDD" id="cd00570">
    <property type="entry name" value="GST_N_family"/>
    <property type="match status" value="1"/>
</dbReference>
<protein>
    <submittedName>
        <fullName evidence="2">Glutathione S-transferase family protein</fullName>
    </submittedName>
</protein>
<feature type="domain" description="GST C-terminal" evidence="1">
    <location>
        <begin position="76"/>
        <end position="209"/>
    </location>
</feature>
<dbReference type="EMBL" id="DROP01000276">
    <property type="protein sequence ID" value="HHI89117.1"/>
    <property type="molecule type" value="Genomic_DNA"/>
</dbReference>
<comment type="caution">
    <text evidence="2">The sequence shown here is derived from an EMBL/GenBank/DDBJ whole genome shotgun (WGS) entry which is preliminary data.</text>
</comment>
<dbReference type="InterPro" id="IPR036249">
    <property type="entry name" value="Thioredoxin-like_sf"/>
</dbReference>
<dbReference type="Pfam" id="PF13417">
    <property type="entry name" value="GST_N_3"/>
    <property type="match status" value="1"/>
</dbReference>
<feature type="non-terminal residue" evidence="2">
    <location>
        <position position="1"/>
    </location>
</feature>